<dbReference type="EMBL" id="JAFFGZ010000001">
    <property type="protein sequence ID" value="KAK4649342.1"/>
    <property type="molecule type" value="Genomic_DNA"/>
</dbReference>
<organism evidence="3 4">
    <name type="scientific">Podospora bellae-mahoneyi</name>
    <dbReference type="NCBI Taxonomy" id="2093777"/>
    <lineage>
        <taxon>Eukaryota</taxon>
        <taxon>Fungi</taxon>
        <taxon>Dikarya</taxon>
        <taxon>Ascomycota</taxon>
        <taxon>Pezizomycotina</taxon>
        <taxon>Sordariomycetes</taxon>
        <taxon>Sordariomycetidae</taxon>
        <taxon>Sordariales</taxon>
        <taxon>Podosporaceae</taxon>
        <taxon>Podospora</taxon>
    </lineage>
</organism>
<dbReference type="SUPFAM" id="SSF89372">
    <property type="entry name" value="Fucose-specific lectin"/>
    <property type="match status" value="1"/>
</dbReference>
<dbReference type="Pfam" id="PF07938">
    <property type="entry name" value="Fungal_lectin"/>
    <property type="match status" value="1"/>
</dbReference>
<reference evidence="3 4" key="1">
    <citation type="journal article" date="2023" name="bioRxiv">
        <title>High-quality genome assemblies of four members of thePodospora anserinaspecies complex.</title>
        <authorList>
            <person name="Ament-Velasquez S.L."/>
            <person name="Vogan A.A."/>
            <person name="Wallerman O."/>
            <person name="Hartmann F."/>
            <person name="Gautier V."/>
            <person name="Silar P."/>
            <person name="Giraud T."/>
            <person name="Johannesson H."/>
        </authorList>
    </citation>
    <scope>NUCLEOTIDE SEQUENCE [LARGE SCALE GENOMIC DNA]</scope>
    <source>
        <strain evidence="3 4">CBS 112042</strain>
    </source>
</reference>
<feature type="compositionally biased region" description="Gly residues" evidence="2">
    <location>
        <begin position="359"/>
        <end position="369"/>
    </location>
</feature>
<dbReference type="Gene3D" id="2.120.10.70">
    <property type="entry name" value="Fucose-specific lectin"/>
    <property type="match status" value="1"/>
</dbReference>
<comment type="similarity">
    <text evidence="1">Belongs to the fungal fucose-specific lectin family.</text>
</comment>
<evidence type="ECO:0008006" key="5">
    <source>
        <dbReference type="Google" id="ProtNLM"/>
    </source>
</evidence>
<name>A0ABR0G0V8_9PEZI</name>
<keyword evidence="4" id="KW-1185">Reference proteome</keyword>
<protein>
    <recommendedName>
        <fullName evidence="5">Fucose-specific lectin</fullName>
    </recommendedName>
</protein>
<feature type="region of interest" description="Disordered" evidence="2">
    <location>
        <begin position="354"/>
        <end position="376"/>
    </location>
</feature>
<evidence type="ECO:0000256" key="1">
    <source>
        <dbReference type="ARBA" id="ARBA00009042"/>
    </source>
</evidence>
<dbReference type="InterPro" id="IPR012475">
    <property type="entry name" value="Fungal_lectin"/>
</dbReference>
<evidence type="ECO:0000256" key="2">
    <source>
        <dbReference type="SAM" id="MobiDB-lite"/>
    </source>
</evidence>
<proteinExistence type="inferred from homology"/>
<comment type="caution">
    <text evidence="3">The sequence shown here is derived from an EMBL/GenBank/DDBJ whole genome shotgun (WGS) entry which is preliminary data.</text>
</comment>
<dbReference type="Proteomes" id="UP001322138">
    <property type="component" value="Unassembled WGS sequence"/>
</dbReference>
<accession>A0ABR0G0V8</accession>
<sequence length="449" mass="48130">MSFNFLPNTALAACVNDAGEIFTYAQAYNGELVEIKGKLAGNPATYEVTGDQTGIGLTKESGSAPAKRFTPLAAINSKSIYYNAKRLVFFVDKQNYLRDIYFNGTKWVEGELYDQRWQCAPYSKLAAVRLVNHGGYDFVCLYYQDTSETGNIVLVNHSPTYKWQTGNPPLDDPPLVGTALTAVPPQPGIEVIRYNSPTDTDDPVVFFQYDKLELGSSQDQGPNDYATYSINDKTITLSAHSAITAVDDKTNFWAFYTTDLQNQIFRLKVDASGAVTQPQPVVLPNNPIPGSSLASIIVKGSPDVVVLFYLLHYEPVKETTQEINVFAATLTAKSGGVDAWDVNGGVCLTAGNSSLSDSGSGGGDDGNPGGDHDGGDDDGAMVASLVGLGMEVMTMGVMTGLEMTTAFPLTGMRGRTVGAVADLLDIRRMDAGGLGGFDYCGFAFALMME</sequence>
<dbReference type="RefSeq" id="XP_062738317.1">
    <property type="nucleotide sequence ID" value="XM_062875086.1"/>
</dbReference>
<gene>
    <name evidence="3" type="ORF">QC761_118020</name>
</gene>
<evidence type="ECO:0000313" key="3">
    <source>
        <dbReference type="EMBL" id="KAK4649342.1"/>
    </source>
</evidence>
<evidence type="ECO:0000313" key="4">
    <source>
        <dbReference type="Proteomes" id="UP001322138"/>
    </source>
</evidence>
<dbReference type="GeneID" id="87894568"/>